<feature type="transmembrane region" description="Helical" evidence="1">
    <location>
        <begin position="67"/>
        <end position="86"/>
    </location>
</feature>
<keyword evidence="1" id="KW-0812">Transmembrane</keyword>
<reference evidence="2" key="1">
    <citation type="submission" date="2022-12" db="EMBL/GenBank/DDBJ databases">
        <title>Bacterial isolates from different developmental stages of Nematostella vectensis.</title>
        <authorList>
            <person name="Fraune S."/>
        </authorList>
    </citation>
    <scope>NUCLEOTIDE SEQUENCE</scope>
    <source>
        <strain evidence="2">G21630-S1</strain>
    </source>
</reference>
<keyword evidence="3" id="KW-1185">Reference proteome</keyword>
<proteinExistence type="predicted"/>
<sequence length="89" mass="10556">MLLWLFRLIIIFAILTVIYIALSRYYRWDKKKELESQFKAAARDESEKEKFIAEGMVGYDRSLKKRLLLGVFALPLFIIFGLLFIANFM</sequence>
<gene>
    <name evidence="2" type="ORF">O4H49_18890</name>
</gene>
<keyword evidence="1" id="KW-0472">Membrane</keyword>
<name>A0ABT4LP19_9PROT</name>
<comment type="caution">
    <text evidence="2">The sequence shown here is derived from an EMBL/GenBank/DDBJ whole genome shotgun (WGS) entry which is preliminary data.</text>
</comment>
<dbReference type="EMBL" id="JAPWGY010000011">
    <property type="protein sequence ID" value="MCZ4282859.1"/>
    <property type="molecule type" value="Genomic_DNA"/>
</dbReference>
<dbReference type="Proteomes" id="UP001069802">
    <property type="component" value="Unassembled WGS sequence"/>
</dbReference>
<evidence type="ECO:0008006" key="4">
    <source>
        <dbReference type="Google" id="ProtNLM"/>
    </source>
</evidence>
<evidence type="ECO:0000256" key="1">
    <source>
        <dbReference type="SAM" id="Phobius"/>
    </source>
</evidence>
<evidence type="ECO:0000313" key="3">
    <source>
        <dbReference type="Proteomes" id="UP001069802"/>
    </source>
</evidence>
<keyword evidence="1" id="KW-1133">Transmembrane helix</keyword>
<protein>
    <recommendedName>
        <fullName evidence="4">Cation/multidrug efflux pump</fullName>
    </recommendedName>
</protein>
<feature type="transmembrane region" description="Helical" evidence="1">
    <location>
        <begin position="6"/>
        <end position="26"/>
    </location>
</feature>
<accession>A0ABT4LP19</accession>
<dbReference type="RefSeq" id="WP_269425001.1">
    <property type="nucleotide sequence ID" value="NZ_JAPWGY010000011.1"/>
</dbReference>
<organism evidence="2 3">
    <name type="scientific">Kiloniella laminariae</name>
    <dbReference type="NCBI Taxonomy" id="454162"/>
    <lineage>
        <taxon>Bacteria</taxon>
        <taxon>Pseudomonadati</taxon>
        <taxon>Pseudomonadota</taxon>
        <taxon>Alphaproteobacteria</taxon>
        <taxon>Rhodospirillales</taxon>
        <taxon>Kiloniellaceae</taxon>
        <taxon>Kiloniella</taxon>
    </lineage>
</organism>
<evidence type="ECO:0000313" key="2">
    <source>
        <dbReference type="EMBL" id="MCZ4282859.1"/>
    </source>
</evidence>